<dbReference type="OrthoDB" id="2968719at2"/>
<keyword evidence="2" id="KW-1185">Reference proteome</keyword>
<dbReference type="AlphaFoldDB" id="A0A498RBZ5"/>
<organism evidence="1 2">
    <name type="scientific">Lucifera butyrica</name>
    <dbReference type="NCBI Taxonomy" id="1351585"/>
    <lineage>
        <taxon>Bacteria</taxon>
        <taxon>Bacillati</taxon>
        <taxon>Bacillota</taxon>
        <taxon>Negativicutes</taxon>
        <taxon>Veillonellales</taxon>
        <taxon>Veillonellaceae</taxon>
        <taxon>Lucifera</taxon>
    </lineage>
</organism>
<gene>
    <name evidence="1" type="ORF">LUCI_4320</name>
</gene>
<name>A0A498RBZ5_9FIRM</name>
<sequence>MNISQVARLLNEADVKTRCGPNLLEEIVGRREGYYRLEKRNEEWLYIFIDCEKREPGVEEIHKRFVNEYEAVMFYYFKKLSQKYRSQYVYPFEEQNKDIRIGWPDFNLANLKEAIKRLGIKENYYDFNNVKKEHSICLEEVSKNTSKVKFIGNGNNVILETLELENWDAYSAMFTRVYLLFLLDRYCKSLIKSKEIEKTFSDNEYSIFIK</sequence>
<dbReference type="Proteomes" id="UP000277811">
    <property type="component" value="Unassembled WGS sequence"/>
</dbReference>
<protein>
    <submittedName>
        <fullName evidence="1">Uncharacterized protein</fullName>
    </submittedName>
</protein>
<dbReference type="EMBL" id="UPPP01000105">
    <property type="protein sequence ID" value="VBB09034.1"/>
    <property type="molecule type" value="Genomic_DNA"/>
</dbReference>
<reference evidence="1 2" key="1">
    <citation type="submission" date="2018-06" db="EMBL/GenBank/DDBJ databases">
        <authorList>
            <person name="Strepis N."/>
        </authorList>
    </citation>
    <scope>NUCLEOTIDE SEQUENCE [LARGE SCALE GENOMIC DNA]</scope>
    <source>
        <strain evidence="1">LUCI</strain>
    </source>
</reference>
<dbReference type="RefSeq" id="WP_122629855.1">
    <property type="nucleotide sequence ID" value="NZ_UPPP01000105.1"/>
</dbReference>
<evidence type="ECO:0000313" key="2">
    <source>
        <dbReference type="Proteomes" id="UP000277811"/>
    </source>
</evidence>
<accession>A0A498RBZ5</accession>
<proteinExistence type="predicted"/>
<evidence type="ECO:0000313" key="1">
    <source>
        <dbReference type="EMBL" id="VBB09034.1"/>
    </source>
</evidence>